<dbReference type="InterPro" id="IPR024607">
    <property type="entry name" value="Sulfatase_CS"/>
</dbReference>
<evidence type="ECO:0000313" key="7">
    <source>
        <dbReference type="Proteomes" id="UP001172083"/>
    </source>
</evidence>
<sequence length="570" mass="63368">MNHIKSPVHTPLMACPSILEFPSVLEFPLILESPSILEFSSSLKSPSILKFPSSTICIITCCLALFISCSPADQKEEIPDNQLPNIVYILADDMGYGDVSVLNPKSKIQTANIDHLSETGIVFTDAHSTSAVCTPSRYSILTGRYPWRSDLPKGVLWTRDSAFIRPERETVASLLQKQGYNTGVIGKWHLGWNWVFREDDPKQIDFSQAVGRSPNTVGFDYSYCILASLDIPPYVYVENNRPTAIPDSIVAGTSIAQYDFWRTGPLAPDLRFDDVLPNFTRRAVDFIDNQTTEKPFFLYFPLTAPHTPIVPSEAFQGKSGINPYLDFCLEVDWSVGEIINVLKRKNMYDNTIIVFASDNGSSSRSANYEVLLSNGHNSSAGFRGAKGDIFEGGHRVPFIFSFPKRLKNKKEFGSPVSLGDFMATVADITGFALPDNTAEDSFSFYPLLTNGDADIIDRPVINASSDGSMALREAAWKLEMCAGSGGWLSHPTNKEAAEIEGLPKYQLYNLDADPSERYNLIEVNDERVSNMVSRLRGYVKNGRTNAGTPQENNTRVPESMTWMTNEKFND</sequence>
<dbReference type="SUPFAM" id="SSF53649">
    <property type="entry name" value="Alkaline phosphatase-like"/>
    <property type="match status" value="1"/>
</dbReference>
<name>A0ABT8LGA8_9BACT</name>
<keyword evidence="2" id="KW-0479">Metal-binding</keyword>
<dbReference type="Gene3D" id="3.40.720.10">
    <property type="entry name" value="Alkaline Phosphatase, subunit A"/>
    <property type="match status" value="1"/>
</dbReference>
<dbReference type="PANTHER" id="PTHR42693:SF53">
    <property type="entry name" value="ENDO-4-O-SULFATASE"/>
    <property type="match status" value="1"/>
</dbReference>
<dbReference type="Gene3D" id="3.30.1120.10">
    <property type="match status" value="1"/>
</dbReference>
<reference evidence="6" key="1">
    <citation type="submission" date="2023-06" db="EMBL/GenBank/DDBJ databases">
        <title>Genomic of Agaribacillus aureum.</title>
        <authorList>
            <person name="Wang G."/>
        </authorList>
    </citation>
    <scope>NUCLEOTIDE SEQUENCE</scope>
    <source>
        <strain evidence="6">BMA12</strain>
    </source>
</reference>
<dbReference type="Proteomes" id="UP001172083">
    <property type="component" value="Unassembled WGS sequence"/>
</dbReference>
<dbReference type="RefSeq" id="WP_346762176.1">
    <property type="nucleotide sequence ID" value="NZ_JAUJEB010000011.1"/>
</dbReference>
<evidence type="ECO:0000313" key="6">
    <source>
        <dbReference type="EMBL" id="MDN5216839.1"/>
    </source>
</evidence>
<accession>A0ABT8LGA8</accession>
<keyword evidence="3" id="KW-0378">Hydrolase</keyword>
<dbReference type="EMBL" id="JAUJEB010000011">
    <property type="protein sequence ID" value="MDN5216839.1"/>
    <property type="molecule type" value="Genomic_DNA"/>
</dbReference>
<dbReference type="InterPro" id="IPR017850">
    <property type="entry name" value="Alkaline_phosphatase_core_sf"/>
</dbReference>
<protein>
    <submittedName>
        <fullName evidence="6">Arylsulfatase</fullName>
    </submittedName>
</protein>
<keyword evidence="7" id="KW-1185">Reference proteome</keyword>
<comment type="similarity">
    <text evidence="1">Belongs to the sulfatase family.</text>
</comment>
<keyword evidence="4" id="KW-0106">Calcium</keyword>
<dbReference type="PROSITE" id="PS00149">
    <property type="entry name" value="SULFATASE_2"/>
    <property type="match status" value="1"/>
</dbReference>
<evidence type="ECO:0000256" key="3">
    <source>
        <dbReference type="ARBA" id="ARBA00022801"/>
    </source>
</evidence>
<dbReference type="PANTHER" id="PTHR42693">
    <property type="entry name" value="ARYLSULFATASE FAMILY MEMBER"/>
    <property type="match status" value="1"/>
</dbReference>
<evidence type="ECO:0000256" key="4">
    <source>
        <dbReference type="ARBA" id="ARBA00022837"/>
    </source>
</evidence>
<dbReference type="InterPro" id="IPR000917">
    <property type="entry name" value="Sulfatase_N"/>
</dbReference>
<gene>
    <name evidence="6" type="ORF">QQ020_32510</name>
</gene>
<evidence type="ECO:0000259" key="5">
    <source>
        <dbReference type="Pfam" id="PF00884"/>
    </source>
</evidence>
<comment type="caution">
    <text evidence="6">The sequence shown here is derived from an EMBL/GenBank/DDBJ whole genome shotgun (WGS) entry which is preliminary data.</text>
</comment>
<evidence type="ECO:0000256" key="1">
    <source>
        <dbReference type="ARBA" id="ARBA00008779"/>
    </source>
</evidence>
<organism evidence="6 7">
    <name type="scientific">Agaribacillus aureus</name>
    <dbReference type="NCBI Taxonomy" id="3051825"/>
    <lineage>
        <taxon>Bacteria</taxon>
        <taxon>Pseudomonadati</taxon>
        <taxon>Bacteroidota</taxon>
        <taxon>Cytophagia</taxon>
        <taxon>Cytophagales</taxon>
        <taxon>Splendidivirgaceae</taxon>
        <taxon>Agaribacillus</taxon>
    </lineage>
</organism>
<dbReference type="PROSITE" id="PS00523">
    <property type="entry name" value="SULFATASE_1"/>
    <property type="match status" value="1"/>
</dbReference>
<proteinExistence type="inferred from homology"/>
<dbReference type="CDD" id="cd16143">
    <property type="entry name" value="ARS_like"/>
    <property type="match status" value="1"/>
</dbReference>
<evidence type="ECO:0000256" key="2">
    <source>
        <dbReference type="ARBA" id="ARBA00022723"/>
    </source>
</evidence>
<feature type="domain" description="Sulfatase N-terminal" evidence="5">
    <location>
        <begin position="84"/>
        <end position="430"/>
    </location>
</feature>
<dbReference type="InterPro" id="IPR050738">
    <property type="entry name" value="Sulfatase"/>
</dbReference>
<dbReference type="Pfam" id="PF00884">
    <property type="entry name" value="Sulfatase"/>
    <property type="match status" value="1"/>
</dbReference>